<sequence length="571" mass="63938">MKMMKKAINIGLALSFVVSGAFAQSLKDAKVAINQEQYEKAKVILKNLVQTDAKEGDNYFYLGEVYLITDYPDSAKTVFAQGDAADTKNTINKVGLGTIELLNGNASGAQTLFDEATAKLKKKDYEELLAVGKAYLKGANPDYNKALEYLLKAKATDQKDAEIDLAIGNAYFGMGNNSNAYTAYRDAISLDNTLLNAKIQLAVISKEAYAFPEASADLQAIVAENPNFAPTYRELAETYYLWSRRVTTVEEYDAKLKEALSYYKKYMDLTDYSLDSRMRYADFLILAKDYETLEVQANEMAKIDQANPRILRYLGYSAYENGNYQESKKAITDFMAKVEPERLIARDYLFLGLADIRLASDTVNKTVDTTLLNDAVANMQKAVKADSSIAEDLNEIGMEFFQARQYGPAARIFEIATLNPESKNYLYDYFYMGYALYFDYATRVNDEVKPSKTLLEKADVAFGKVTELAPTTDAAYLFRARANRLLDDEANPKGLFVPYYQEFIDVVKGKGDAAITQNKVALVEAYNVNGAYYSLSGDYEKAREQFRGALEIDPSSEYAKQALTNLEQPQT</sequence>
<evidence type="ECO:0000313" key="3">
    <source>
        <dbReference type="EMBL" id="TCK82840.1"/>
    </source>
</evidence>
<dbReference type="Pfam" id="PF13181">
    <property type="entry name" value="TPR_8"/>
    <property type="match status" value="2"/>
</dbReference>
<evidence type="ECO:0000256" key="1">
    <source>
        <dbReference type="PROSITE-ProRule" id="PRU00339"/>
    </source>
</evidence>
<comment type="caution">
    <text evidence="3">The sequence shown here is derived from an EMBL/GenBank/DDBJ whole genome shotgun (WGS) entry which is preliminary data.</text>
</comment>
<keyword evidence="4" id="KW-1185">Reference proteome</keyword>
<dbReference type="SMART" id="SM00028">
    <property type="entry name" value="TPR"/>
    <property type="match status" value="4"/>
</dbReference>
<organism evidence="3 4">
    <name type="scientific">Albibacterium bauzanense</name>
    <dbReference type="NCBI Taxonomy" id="653929"/>
    <lineage>
        <taxon>Bacteria</taxon>
        <taxon>Pseudomonadati</taxon>
        <taxon>Bacteroidota</taxon>
        <taxon>Sphingobacteriia</taxon>
        <taxon>Sphingobacteriales</taxon>
        <taxon>Sphingobacteriaceae</taxon>
        <taxon>Albibacterium</taxon>
    </lineage>
</organism>
<dbReference type="AlphaFoldDB" id="A0A4R1LWE4"/>
<feature type="chain" id="PRO_5020256603" evidence="2">
    <location>
        <begin position="24"/>
        <end position="571"/>
    </location>
</feature>
<feature type="repeat" description="TPR" evidence="1">
    <location>
        <begin position="161"/>
        <end position="194"/>
    </location>
</feature>
<feature type="signal peptide" evidence="2">
    <location>
        <begin position="1"/>
        <end position="23"/>
    </location>
</feature>
<dbReference type="InterPro" id="IPR011990">
    <property type="entry name" value="TPR-like_helical_dom_sf"/>
</dbReference>
<accession>A0A4R1LWE4</accession>
<dbReference type="InterPro" id="IPR019734">
    <property type="entry name" value="TPR_rpt"/>
</dbReference>
<dbReference type="Gene3D" id="1.25.40.10">
    <property type="entry name" value="Tetratricopeptide repeat domain"/>
    <property type="match status" value="3"/>
</dbReference>
<reference evidence="3 4" key="1">
    <citation type="submission" date="2019-03" db="EMBL/GenBank/DDBJ databases">
        <title>Genomic Encyclopedia of Archaeal and Bacterial Type Strains, Phase II (KMG-II): from individual species to whole genera.</title>
        <authorList>
            <person name="Goeker M."/>
        </authorList>
    </citation>
    <scope>NUCLEOTIDE SEQUENCE [LARGE SCALE GENOMIC DNA]</scope>
    <source>
        <strain evidence="3 4">DSM 22554</strain>
    </source>
</reference>
<protein>
    <submittedName>
        <fullName evidence="3">Tetratricopeptide repeat protein</fullName>
    </submittedName>
</protein>
<evidence type="ECO:0000313" key="4">
    <source>
        <dbReference type="Proteomes" id="UP000294616"/>
    </source>
</evidence>
<dbReference type="PROSITE" id="PS50293">
    <property type="entry name" value="TPR_REGION"/>
    <property type="match status" value="1"/>
</dbReference>
<dbReference type="SUPFAM" id="SSF81901">
    <property type="entry name" value="HCP-like"/>
    <property type="match status" value="1"/>
</dbReference>
<dbReference type="PANTHER" id="PTHR12558">
    <property type="entry name" value="CELL DIVISION CYCLE 16,23,27"/>
    <property type="match status" value="1"/>
</dbReference>
<dbReference type="Proteomes" id="UP000294616">
    <property type="component" value="Unassembled WGS sequence"/>
</dbReference>
<keyword evidence="2" id="KW-0732">Signal</keyword>
<gene>
    <name evidence="3" type="ORF">C8N28_1425</name>
</gene>
<evidence type="ECO:0000256" key="2">
    <source>
        <dbReference type="SAM" id="SignalP"/>
    </source>
</evidence>
<dbReference type="PROSITE" id="PS50005">
    <property type="entry name" value="TPR"/>
    <property type="match status" value="2"/>
</dbReference>
<name>A0A4R1LWE4_9SPHI</name>
<dbReference type="OrthoDB" id="638548at2"/>
<feature type="repeat" description="TPR" evidence="1">
    <location>
        <begin position="523"/>
        <end position="556"/>
    </location>
</feature>
<dbReference type="EMBL" id="SMGO01000002">
    <property type="protein sequence ID" value="TCK82840.1"/>
    <property type="molecule type" value="Genomic_DNA"/>
</dbReference>
<proteinExistence type="predicted"/>
<keyword evidence="1" id="KW-0802">TPR repeat</keyword>
<dbReference type="SUPFAM" id="SSF48452">
    <property type="entry name" value="TPR-like"/>
    <property type="match status" value="1"/>
</dbReference>
<dbReference type="PANTHER" id="PTHR12558:SF47">
    <property type="entry name" value="LIPOPOLYSACCHARIDE ASSEMBLY PROTEIN B"/>
    <property type="match status" value="1"/>
</dbReference>